<name>A0ABQ5AIT5_9ASTR</name>
<dbReference type="Proteomes" id="UP001151760">
    <property type="component" value="Unassembled WGS sequence"/>
</dbReference>
<sequence>MEKKDTLSSCSESEEQQMQLIQDKSKESCMVSFQRLHSHLKRLSNNDLKGSRTENGFGHEPLAVPLEGLHVDDKLHFVEEPVEIIDREVKRLKKIRILIVKVQWNSKRGPEFTWEREDQFQKKYLHLFTKLVPSSSVAT</sequence>
<organism evidence="1 2">
    <name type="scientific">Tanacetum coccineum</name>
    <dbReference type="NCBI Taxonomy" id="301880"/>
    <lineage>
        <taxon>Eukaryota</taxon>
        <taxon>Viridiplantae</taxon>
        <taxon>Streptophyta</taxon>
        <taxon>Embryophyta</taxon>
        <taxon>Tracheophyta</taxon>
        <taxon>Spermatophyta</taxon>
        <taxon>Magnoliopsida</taxon>
        <taxon>eudicotyledons</taxon>
        <taxon>Gunneridae</taxon>
        <taxon>Pentapetalae</taxon>
        <taxon>asterids</taxon>
        <taxon>campanulids</taxon>
        <taxon>Asterales</taxon>
        <taxon>Asteraceae</taxon>
        <taxon>Asteroideae</taxon>
        <taxon>Anthemideae</taxon>
        <taxon>Anthemidinae</taxon>
        <taxon>Tanacetum</taxon>
    </lineage>
</organism>
<comment type="caution">
    <text evidence="1">The sequence shown here is derived from an EMBL/GenBank/DDBJ whole genome shotgun (WGS) entry which is preliminary data.</text>
</comment>
<gene>
    <name evidence="1" type="ORF">Tco_0822048</name>
</gene>
<proteinExistence type="predicted"/>
<keyword evidence="2" id="KW-1185">Reference proteome</keyword>
<dbReference type="EMBL" id="BQNB010012230">
    <property type="protein sequence ID" value="GJT00879.1"/>
    <property type="molecule type" value="Genomic_DNA"/>
</dbReference>
<evidence type="ECO:0000313" key="2">
    <source>
        <dbReference type="Proteomes" id="UP001151760"/>
    </source>
</evidence>
<dbReference type="PANTHER" id="PTHR46148:SF59">
    <property type="entry name" value="NUCLEOTIDYLTRANSFERASE, RIBONUCLEASE H"/>
    <property type="match status" value="1"/>
</dbReference>
<reference evidence="1" key="2">
    <citation type="submission" date="2022-01" db="EMBL/GenBank/DDBJ databases">
        <authorList>
            <person name="Yamashiro T."/>
            <person name="Shiraishi A."/>
            <person name="Satake H."/>
            <person name="Nakayama K."/>
        </authorList>
    </citation>
    <scope>NUCLEOTIDE SEQUENCE</scope>
</reference>
<reference evidence="1" key="1">
    <citation type="journal article" date="2022" name="Int. J. Mol. Sci.">
        <title>Draft Genome of Tanacetum Coccineum: Genomic Comparison of Closely Related Tanacetum-Family Plants.</title>
        <authorList>
            <person name="Yamashiro T."/>
            <person name="Shiraishi A."/>
            <person name="Nakayama K."/>
            <person name="Satake H."/>
        </authorList>
    </citation>
    <scope>NUCLEOTIDE SEQUENCE</scope>
</reference>
<protein>
    <recommendedName>
        <fullName evidence="3">Reverse transcriptase domain-containing protein</fullName>
    </recommendedName>
</protein>
<accession>A0ABQ5AIT5</accession>
<evidence type="ECO:0008006" key="3">
    <source>
        <dbReference type="Google" id="ProtNLM"/>
    </source>
</evidence>
<evidence type="ECO:0000313" key="1">
    <source>
        <dbReference type="EMBL" id="GJT00879.1"/>
    </source>
</evidence>
<dbReference type="PANTHER" id="PTHR46148">
    <property type="entry name" value="CHROMO DOMAIN-CONTAINING PROTEIN"/>
    <property type="match status" value="1"/>
</dbReference>